<name>A0A0N9UHM6_SPHMC</name>
<dbReference type="AlphaFoldDB" id="A0A0N9UHM6"/>
<organism evidence="1 2">
    <name type="scientific">Sphingopyxis macrogoltabida</name>
    <name type="common">Sphingomonas macrogoltabidus</name>
    <dbReference type="NCBI Taxonomy" id="33050"/>
    <lineage>
        <taxon>Bacteria</taxon>
        <taxon>Pseudomonadati</taxon>
        <taxon>Pseudomonadota</taxon>
        <taxon>Alphaproteobacteria</taxon>
        <taxon>Sphingomonadales</taxon>
        <taxon>Sphingomonadaceae</taxon>
        <taxon>Sphingopyxis</taxon>
    </lineage>
</organism>
<dbReference type="InterPro" id="IPR009097">
    <property type="entry name" value="Cyclic_Pdiesterase"/>
</dbReference>
<proteinExistence type="predicted"/>
<reference evidence="1 2" key="1">
    <citation type="journal article" date="2015" name="Genome Announc.">
        <title>Complete Genome Sequence of Polypropylene Glycol- and Polyethylene Glycol-Degrading Sphingopyxis macrogoltabida Strain EY-1.</title>
        <authorList>
            <person name="Ohtsubo Y."/>
            <person name="Nagata Y."/>
            <person name="Numata M."/>
            <person name="Tsuchikane K."/>
            <person name="Hosoyama A."/>
            <person name="Yamazoe A."/>
            <person name="Tsuda M."/>
            <person name="Fujita N."/>
            <person name="Kawai F."/>
        </authorList>
    </citation>
    <scope>NUCLEOTIDE SEQUENCE [LARGE SCALE GENOMIC DNA]</scope>
    <source>
        <strain evidence="1 2">EY-1</strain>
    </source>
</reference>
<protein>
    <recommendedName>
        <fullName evidence="3">2'-5' RNA ligase</fullName>
    </recommendedName>
</protein>
<dbReference type="EMBL" id="CP012700">
    <property type="protein sequence ID" value="ALH82962.1"/>
    <property type="molecule type" value="Genomic_DNA"/>
</dbReference>
<accession>A0A0N9UHM6</accession>
<dbReference type="Pfam" id="PF13563">
    <property type="entry name" value="2_5_RNA_ligase2"/>
    <property type="match status" value="1"/>
</dbReference>
<evidence type="ECO:0000313" key="2">
    <source>
        <dbReference type="Proteomes" id="UP000058074"/>
    </source>
</evidence>
<evidence type="ECO:0000313" key="1">
    <source>
        <dbReference type="EMBL" id="ALH82962.1"/>
    </source>
</evidence>
<dbReference type="SUPFAM" id="SSF55144">
    <property type="entry name" value="LigT-like"/>
    <property type="match status" value="1"/>
</dbReference>
<sequence length="184" mass="20155">MAKPPPEVQAAIAALPRNDPGRGPELLHVTLISLYDLHRAPPEWLPATIAALGSFAAAPFPLRFDRIENRKAVTLRTRDPLAEARAFQKALVDHLLREKAPIMDGTTPEPHITINYRGDRLNAQKMPPIGWTVDEIILTESIVGKTTHVEHGRWRLRGGGGLTGAALGWKADGASLQRGYVQES</sequence>
<dbReference type="Proteomes" id="UP000058074">
    <property type="component" value="Chromosome"/>
</dbReference>
<dbReference type="PATRIC" id="fig|33050.5.peg.4590"/>
<dbReference type="Gene3D" id="3.90.1140.10">
    <property type="entry name" value="Cyclic phosphodiesterase"/>
    <property type="match status" value="1"/>
</dbReference>
<evidence type="ECO:0008006" key="3">
    <source>
        <dbReference type="Google" id="ProtNLM"/>
    </source>
</evidence>
<gene>
    <name evidence="1" type="ORF">AN936_22180</name>
</gene>
<dbReference type="KEGG" id="smag:AN936_22180"/>